<keyword evidence="1" id="KW-0378">Hydrolase</keyword>
<dbReference type="InterPro" id="IPR023214">
    <property type="entry name" value="HAD_sf"/>
</dbReference>
<proteinExistence type="predicted"/>
<name>A0A369T8L3_9PROT</name>
<dbReference type="EMBL" id="QPMH01000010">
    <property type="protein sequence ID" value="RDD61661.1"/>
    <property type="molecule type" value="Genomic_DNA"/>
</dbReference>
<dbReference type="NCBIfam" id="TIGR01549">
    <property type="entry name" value="HAD-SF-IA-v1"/>
    <property type="match status" value="1"/>
</dbReference>
<dbReference type="GO" id="GO:0005829">
    <property type="term" value="C:cytosol"/>
    <property type="evidence" value="ECO:0007669"/>
    <property type="project" value="TreeGrafter"/>
</dbReference>
<organism evidence="1 2">
    <name type="scientific">Ferruginivarius sediminum</name>
    <dbReference type="NCBI Taxonomy" id="2661937"/>
    <lineage>
        <taxon>Bacteria</taxon>
        <taxon>Pseudomonadati</taxon>
        <taxon>Pseudomonadota</taxon>
        <taxon>Alphaproteobacteria</taxon>
        <taxon>Rhodospirillales</taxon>
        <taxon>Rhodospirillaceae</taxon>
        <taxon>Ferruginivarius</taxon>
    </lineage>
</organism>
<dbReference type="PANTHER" id="PTHR43434:SF24">
    <property type="entry name" value="HYDROLASE-RELATED"/>
    <property type="match status" value="1"/>
</dbReference>
<sequence>MAEEHPFKLIVFDVDGTLVDSQAGIVASMTAAFDGAKLPLPSPESVRRVVGLSLDEAVARLMPDGAGAALVAQVADAYRHNFIAMRKRPDYEEPLFPGARETIAALDLPQVCLGVATGKNMRGLRVTLDRHDLARHFVTLQTADGGPGKPHPRMLHEAMADVGAEPHETVIIGDTVFDMEMAANAGTAALGVAWGYHEREELLAAGARHVLTAFDELPRTLTGWGEATACGA</sequence>
<dbReference type="GO" id="GO:0006281">
    <property type="term" value="P:DNA repair"/>
    <property type="evidence" value="ECO:0007669"/>
    <property type="project" value="TreeGrafter"/>
</dbReference>
<dbReference type="SFLD" id="SFLDG01129">
    <property type="entry name" value="C1.5:_HAD__Beta-PGM__Phosphata"/>
    <property type="match status" value="1"/>
</dbReference>
<dbReference type="InterPro" id="IPR036412">
    <property type="entry name" value="HAD-like_sf"/>
</dbReference>
<dbReference type="SFLD" id="SFLDG01135">
    <property type="entry name" value="C1.5.6:_HAD__Beta-PGM__Phospha"/>
    <property type="match status" value="1"/>
</dbReference>
<reference evidence="1 2" key="1">
    <citation type="submission" date="2018-07" db="EMBL/GenBank/DDBJ databases">
        <title>Venubactetium sediminum gen. nov., sp. nov., isolated from a marine solar saltern.</title>
        <authorList>
            <person name="Wang S."/>
        </authorList>
    </citation>
    <scope>NUCLEOTIDE SEQUENCE [LARGE SCALE GENOMIC DNA]</scope>
    <source>
        <strain evidence="1 2">WD2A32</strain>
    </source>
</reference>
<dbReference type="Proteomes" id="UP000253941">
    <property type="component" value="Unassembled WGS sequence"/>
</dbReference>
<accession>A0A369T8L3</accession>
<dbReference type="SUPFAM" id="SSF56784">
    <property type="entry name" value="HAD-like"/>
    <property type="match status" value="1"/>
</dbReference>
<comment type="caution">
    <text evidence="1">The sequence shown here is derived from an EMBL/GenBank/DDBJ whole genome shotgun (WGS) entry which is preliminary data.</text>
</comment>
<dbReference type="InterPro" id="IPR023198">
    <property type="entry name" value="PGP-like_dom2"/>
</dbReference>
<keyword evidence="2" id="KW-1185">Reference proteome</keyword>
<gene>
    <name evidence="1" type="ORF">DRB17_12075</name>
</gene>
<dbReference type="Pfam" id="PF13419">
    <property type="entry name" value="HAD_2"/>
    <property type="match status" value="1"/>
</dbReference>
<dbReference type="AlphaFoldDB" id="A0A369T8L3"/>
<evidence type="ECO:0000313" key="1">
    <source>
        <dbReference type="EMBL" id="RDD61661.1"/>
    </source>
</evidence>
<dbReference type="InterPro" id="IPR041492">
    <property type="entry name" value="HAD_2"/>
</dbReference>
<dbReference type="PANTHER" id="PTHR43434">
    <property type="entry name" value="PHOSPHOGLYCOLATE PHOSPHATASE"/>
    <property type="match status" value="1"/>
</dbReference>
<dbReference type="InterPro" id="IPR050155">
    <property type="entry name" value="HAD-like_hydrolase_sf"/>
</dbReference>
<dbReference type="GO" id="GO:0008967">
    <property type="term" value="F:phosphoglycolate phosphatase activity"/>
    <property type="evidence" value="ECO:0007669"/>
    <property type="project" value="TreeGrafter"/>
</dbReference>
<evidence type="ECO:0000313" key="2">
    <source>
        <dbReference type="Proteomes" id="UP000253941"/>
    </source>
</evidence>
<protein>
    <submittedName>
        <fullName evidence="1">HAD family hydrolase</fullName>
    </submittedName>
</protein>
<dbReference type="NCBIfam" id="TIGR01509">
    <property type="entry name" value="HAD-SF-IA-v3"/>
    <property type="match status" value="1"/>
</dbReference>
<dbReference type="InterPro" id="IPR006439">
    <property type="entry name" value="HAD-SF_hydro_IA"/>
</dbReference>
<dbReference type="Gene3D" id="1.10.150.240">
    <property type="entry name" value="Putative phosphatase, domain 2"/>
    <property type="match status" value="1"/>
</dbReference>
<dbReference type="SFLD" id="SFLDS00003">
    <property type="entry name" value="Haloacid_Dehalogenase"/>
    <property type="match status" value="1"/>
</dbReference>
<dbReference type="Gene3D" id="3.40.50.1000">
    <property type="entry name" value="HAD superfamily/HAD-like"/>
    <property type="match status" value="1"/>
</dbReference>
<dbReference type="RefSeq" id="WP_114582463.1">
    <property type="nucleotide sequence ID" value="NZ_QPMH01000010.1"/>
</dbReference>